<proteinExistence type="predicted"/>
<dbReference type="WBParaSite" id="ES5_v2.g10909.t1">
    <property type="protein sequence ID" value="ES5_v2.g10909.t1"/>
    <property type="gene ID" value="ES5_v2.g10909"/>
</dbReference>
<reference evidence="2" key="1">
    <citation type="submission" date="2022-11" db="UniProtKB">
        <authorList>
            <consortium name="WormBaseParasite"/>
        </authorList>
    </citation>
    <scope>IDENTIFICATION</scope>
</reference>
<dbReference type="Proteomes" id="UP000887579">
    <property type="component" value="Unplaced"/>
</dbReference>
<protein>
    <submittedName>
        <fullName evidence="2">Uncharacterized protein</fullName>
    </submittedName>
</protein>
<evidence type="ECO:0000313" key="2">
    <source>
        <dbReference type="WBParaSite" id="ES5_v2.g10909.t1"/>
    </source>
</evidence>
<accession>A0AC34F1H8</accession>
<evidence type="ECO:0000313" key="1">
    <source>
        <dbReference type="Proteomes" id="UP000887579"/>
    </source>
</evidence>
<sequence>MASGSDADNEDETEEENDDDSERGDENSEEDDDLDAKIEFVINRLSNAGFRYGRGRVSKINEQIRKGKIT</sequence>
<organism evidence="1 2">
    <name type="scientific">Panagrolaimus sp. ES5</name>
    <dbReference type="NCBI Taxonomy" id="591445"/>
    <lineage>
        <taxon>Eukaryota</taxon>
        <taxon>Metazoa</taxon>
        <taxon>Ecdysozoa</taxon>
        <taxon>Nematoda</taxon>
        <taxon>Chromadorea</taxon>
        <taxon>Rhabditida</taxon>
        <taxon>Tylenchina</taxon>
        <taxon>Panagrolaimomorpha</taxon>
        <taxon>Panagrolaimoidea</taxon>
        <taxon>Panagrolaimidae</taxon>
        <taxon>Panagrolaimus</taxon>
    </lineage>
</organism>
<name>A0AC34F1H8_9BILA</name>